<keyword evidence="6" id="KW-1185">Reference proteome</keyword>
<accession>A0ABR1KUY8</accession>
<dbReference type="EMBL" id="JBBPHU010000002">
    <property type="protein sequence ID" value="KAK7521987.1"/>
    <property type="molecule type" value="Genomic_DNA"/>
</dbReference>
<evidence type="ECO:0000259" key="4">
    <source>
        <dbReference type="PROSITE" id="PS51180"/>
    </source>
</evidence>
<sequence>MPIPESEAFLKKKPTVPPSFHGVSFDDDEGIKKAQDAIIREQWVKLMMARLVREEMGKCYRREGVNHLQNCGHLRERYFELMKHCKIKGHLWEMKHLPPEGYRWIVWLDLARARLRSITASTHQKQLLAMPFPFQLPTTGALSFAEYLNSNTHPSLPLAATTCRGVVRDALKRHKRLPPSSQASNLPTVLSALNEYVPYLSALDAGLSGKSIGGEEVDVVLVKELQVDWRATLTATLPGRDPPRVKLQSLEAEIFFVLSTLAFVHSLLARTQLHSLQSSAALPTPEQRTAAISSAMRSFLDAHSIHAYLVQRSGQWTSPAAVGDISAPVLNALAELSLAEATLIAVSKDDPYPAVVAEDRNKQSKDWMFKAPDIPKVRAHLFARLCLAAAEHAARGQATLGRANKLDEALPRYLDDLKRTARGKACRFFGIDAELSAKTGEGIAWLRGARKELGFLGTTGDDEKKAKSFTAKLKKDWAEKREDKKIEKGVDWGTDAGRFEEGRVVEMLEKKWVKMNDTVGMDTIPPCEHLLATMPSGREYHTPKPFKLPCLDEGVVTRMRAPPDPSDSAFAGDEDDSGADDDDTANDPIGAFPGTRSEYAGSSNYF</sequence>
<feature type="region of interest" description="Disordered" evidence="3">
    <location>
        <begin position="557"/>
        <end position="606"/>
    </location>
</feature>
<name>A0ABR1KUY8_9PEZI</name>
<organism evidence="5 6">
    <name type="scientific">Phyllosticta citriasiana</name>
    <dbReference type="NCBI Taxonomy" id="595635"/>
    <lineage>
        <taxon>Eukaryota</taxon>
        <taxon>Fungi</taxon>
        <taxon>Dikarya</taxon>
        <taxon>Ascomycota</taxon>
        <taxon>Pezizomycotina</taxon>
        <taxon>Dothideomycetes</taxon>
        <taxon>Dothideomycetes incertae sedis</taxon>
        <taxon>Botryosphaeriales</taxon>
        <taxon>Phyllostictaceae</taxon>
        <taxon>Phyllosticta</taxon>
    </lineage>
</organism>
<dbReference type="PANTHER" id="PTHR40463">
    <property type="entry name" value="PH-RESPONSE REGULATOR PROTEIN PALC"/>
    <property type="match status" value="1"/>
</dbReference>
<dbReference type="InterPro" id="IPR037505">
    <property type="entry name" value="pH-resp_palC"/>
</dbReference>
<dbReference type="PANTHER" id="PTHR40463:SF1">
    <property type="entry name" value="PH-RESPONSE REGULATOR PROTEIN PALC"/>
    <property type="match status" value="1"/>
</dbReference>
<protein>
    <recommendedName>
        <fullName evidence="2">pH-response regulator protein palC</fullName>
    </recommendedName>
</protein>
<dbReference type="InterPro" id="IPR038499">
    <property type="entry name" value="BRO1_sf"/>
</dbReference>
<dbReference type="CDD" id="cd09245">
    <property type="entry name" value="BRO1_UmRIM23-like"/>
    <property type="match status" value="1"/>
</dbReference>
<gene>
    <name evidence="5" type="ORF">IWZ03DRAFT_357562</name>
</gene>
<dbReference type="InterPro" id="IPR004328">
    <property type="entry name" value="BRO1_dom"/>
</dbReference>
<reference evidence="5 6" key="1">
    <citation type="submission" date="2024-04" db="EMBL/GenBank/DDBJ databases">
        <title>Phyllosticta paracitricarpa is synonymous to the EU quarantine fungus P. citricarpa based on phylogenomic analyses.</title>
        <authorList>
            <consortium name="Lawrence Berkeley National Laboratory"/>
            <person name="Van Ingen-Buijs V.A."/>
            <person name="Van Westerhoven A.C."/>
            <person name="Haridas S."/>
            <person name="Skiadas P."/>
            <person name="Martin F."/>
            <person name="Groenewald J.Z."/>
            <person name="Crous P.W."/>
            <person name="Seidl M.F."/>
        </authorList>
    </citation>
    <scope>NUCLEOTIDE SEQUENCE [LARGE SCALE GENOMIC DNA]</scope>
    <source>
        <strain evidence="5 6">CBS 123371</strain>
    </source>
</reference>
<feature type="compositionally biased region" description="Acidic residues" evidence="3">
    <location>
        <begin position="572"/>
        <end position="585"/>
    </location>
</feature>
<evidence type="ECO:0000313" key="5">
    <source>
        <dbReference type="EMBL" id="KAK7521987.1"/>
    </source>
</evidence>
<dbReference type="PROSITE" id="PS51180">
    <property type="entry name" value="BRO1"/>
    <property type="match status" value="1"/>
</dbReference>
<comment type="caution">
    <text evidence="5">The sequence shown here is derived from an EMBL/GenBank/DDBJ whole genome shotgun (WGS) entry which is preliminary data.</text>
</comment>
<dbReference type="Proteomes" id="UP001363622">
    <property type="component" value="Unassembled WGS sequence"/>
</dbReference>
<evidence type="ECO:0000256" key="3">
    <source>
        <dbReference type="SAM" id="MobiDB-lite"/>
    </source>
</evidence>
<evidence type="ECO:0000313" key="6">
    <source>
        <dbReference type="Proteomes" id="UP001363622"/>
    </source>
</evidence>
<proteinExistence type="inferred from homology"/>
<feature type="domain" description="BRO1" evidence="4">
    <location>
        <begin position="126"/>
        <end position="388"/>
    </location>
</feature>
<comment type="similarity">
    <text evidence="1">Belongs to the palC family.</text>
</comment>
<dbReference type="SMART" id="SM01041">
    <property type="entry name" value="BRO1"/>
    <property type="match status" value="1"/>
</dbReference>
<evidence type="ECO:0000256" key="1">
    <source>
        <dbReference type="ARBA" id="ARBA00010997"/>
    </source>
</evidence>
<evidence type="ECO:0000256" key="2">
    <source>
        <dbReference type="ARBA" id="ARBA00022193"/>
    </source>
</evidence>
<dbReference type="Gene3D" id="1.25.40.280">
    <property type="entry name" value="alix/aip1 like domains"/>
    <property type="match status" value="1"/>
</dbReference>